<evidence type="ECO:0000313" key="1">
    <source>
        <dbReference type="EMBL" id="MRH41185.1"/>
    </source>
</evidence>
<comment type="caution">
    <text evidence="1">The sequence shown here is derived from an EMBL/GenBank/DDBJ whole genome shotgun (WGS) entry which is preliminary data.</text>
</comment>
<reference evidence="1" key="1">
    <citation type="submission" date="2019-11" db="EMBL/GenBank/DDBJ databases">
        <authorList>
            <person name="Li J."/>
        </authorList>
    </citation>
    <scope>NUCLEOTIDE SEQUENCE</scope>
    <source>
        <strain evidence="1">B6B</strain>
    </source>
</reference>
<proteinExistence type="predicted"/>
<evidence type="ECO:0000313" key="2">
    <source>
        <dbReference type="Proteomes" id="UP000799092"/>
    </source>
</evidence>
<protein>
    <submittedName>
        <fullName evidence="1">Uncharacterized protein</fullName>
    </submittedName>
</protein>
<accession>A0A6A8D5Z2</accession>
<keyword evidence="2" id="KW-1185">Reference proteome</keyword>
<organism evidence="1 2">
    <name type="scientific">Aquibacillus halophilus</name>
    <dbReference type="NCBI Taxonomy" id="930132"/>
    <lineage>
        <taxon>Bacteria</taxon>
        <taxon>Bacillati</taxon>
        <taxon>Bacillota</taxon>
        <taxon>Bacilli</taxon>
        <taxon>Bacillales</taxon>
        <taxon>Bacillaceae</taxon>
        <taxon>Aquibacillus</taxon>
    </lineage>
</organism>
<gene>
    <name evidence="1" type="ORF">GH741_00675</name>
</gene>
<dbReference type="EMBL" id="WJNG01000001">
    <property type="protein sequence ID" value="MRH41185.1"/>
    <property type="molecule type" value="Genomic_DNA"/>
</dbReference>
<dbReference type="Proteomes" id="UP000799092">
    <property type="component" value="Unassembled WGS sequence"/>
</dbReference>
<sequence length="71" mass="7721">MEKKHMISQNLPAVSTMKLLALAGYTRKLGSDIDDSDQIVSTKGGVATQKQDTNLAFVCGFHTGFLVILYC</sequence>
<dbReference type="AlphaFoldDB" id="A0A6A8D5Z2"/>
<name>A0A6A8D5Z2_9BACI</name>